<dbReference type="SUPFAM" id="SSF56854">
    <property type="entry name" value="Bcl-2 inhibitors of programmed cell death"/>
    <property type="match status" value="1"/>
</dbReference>
<dbReference type="GO" id="GO:0005739">
    <property type="term" value="C:mitochondrion"/>
    <property type="evidence" value="ECO:0007669"/>
    <property type="project" value="TreeGrafter"/>
</dbReference>
<name>A0AAV2KZB0_KNICA</name>
<feature type="region of interest" description="Disordered" evidence="2">
    <location>
        <begin position="414"/>
        <end position="512"/>
    </location>
</feature>
<evidence type="ECO:0000256" key="1">
    <source>
        <dbReference type="SAM" id="Coils"/>
    </source>
</evidence>
<feature type="region of interest" description="Disordered" evidence="2">
    <location>
        <begin position="244"/>
        <end position="268"/>
    </location>
</feature>
<accession>A0AAV2KZB0</accession>
<dbReference type="EMBL" id="OZ035842">
    <property type="protein sequence ID" value="CAL1595411.1"/>
    <property type="molecule type" value="Genomic_DNA"/>
</dbReference>
<keyword evidence="1" id="KW-0175">Coiled coil</keyword>
<dbReference type="AlphaFoldDB" id="A0AAV2KZB0"/>
<gene>
    <name evidence="4" type="ORF">KC01_LOCUS24220</name>
</gene>
<dbReference type="PANTHER" id="PTHR15758:SF2">
    <property type="entry name" value="BCL-2-LIKE PROTEIN 13"/>
    <property type="match status" value="1"/>
</dbReference>
<keyword evidence="5" id="KW-1185">Reference proteome</keyword>
<dbReference type="PANTHER" id="PTHR15758">
    <property type="entry name" value="BCL-2-LIKE PROTEIN 13"/>
    <property type="match status" value="1"/>
</dbReference>
<feature type="transmembrane region" description="Helical" evidence="3">
    <location>
        <begin position="516"/>
        <end position="536"/>
    </location>
</feature>
<dbReference type="GO" id="GO:0042981">
    <property type="term" value="P:regulation of apoptotic process"/>
    <property type="evidence" value="ECO:0007669"/>
    <property type="project" value="InterPro"/>
</dbReference>
<proteinExistence type="predicted"/>
<reference evidence="4 5" key="1">
    <citation type="submission" date="2024-04" db="EMBL/GenBank/DDBJ databases">
        <authorList>
            <person name="Waldvogel A.-M."/>
            <person name="Schoenle A."/>
        </authorList>
    </citation>
    <scope>NUCLEOTIDE SEQUENCE [LARGE SCALE GENOMIC DNA]</scope>
</reference>
<evidence type="ECO:0008006" key="6">
    <source>
        <dbReference type="Google" id="ProtNLM"/>
    </source>
</evidence>
<protein>
    <recommendedName>
        <fullName evidence="6">BCL2 like 13</fullName>
    </recommendedName>
</protein>
<dbReference type="GO" id="GO:0016020">
    <property type="term" value="C:membrane"/>
    <property type="evidence" value="ECO:0007669"/>
    <property type="project" value="TreeGrafter"/>
</dbReference>
<dbReference type="Proteomes" id="UP001497482">
    <property type="component" value="Chromosome 20"/>
</dbReference>
<dbReference type="GO" id="GO:0006915">
    <property type="term" value="P:apoptotic process"/>
    <property type="evidence" value="ECO:0007669"/>
    <property type="project" value="InterPro"/>
</dbReference>
<dbReference type="InterPro" id="IPR036834">
    <property type="entry name" value="Bcl-2-like_sf"/>
</dbReference>
<evidence type="ECO:0000256" key="2">
    <source>
        <dbReference type="SAM" id="MobiDB-lite"/>
    </source>
</evidence>
<keyword evidence="3" id="KW-0472">Membrane</keyword>
<sequence>MFQRWSQWALQCQGYSVKSFVFTGLPLTVGRFYVLGFYYETKYIVLSYLRLPPARSHALLSTQGDSQMERQRTDEMNEQVEEELRKLEDEIAFSASSSGFDRHTSLVFTPTNPEGSIEDCLAALGDEVAVDLDPYLSSAVDTLLMGPLDYASFRQTNLDLSLHTQGGWQKVLVPLVLIQALQAKNQGLSSLLPLAVEFLKENEAEYIIQQGGWGKVFSLLPEEERGVAIAEDSNDIYILSGDQHQDQLSPPSSLVCTEGNSSGHSSWQTESLPVSLAAHESWAQVAAMDPEDAKSLDSNEGVALAEERSENNSSNSDIVHVDREEAELLEAGEGGAIEESMISVLGTESDLAALREEYREQTPPIPTSYDSAEPASLVSLEEPVVIETAPSISSEPSLISLEELPVASEAVASPKELPPVSASPEFESVLVSEEPTAEANEPLIESIPAPEVKASSEEPVATDPESAERPPVSELEEPFSPSVHVTEDLVQPPDAPPQGPSAEHPVDTEPKSDFPVLLYGGAALAVVTAIMAYGLISYRRK</sequence>
<evidence type="ECO:0000256" key="3">
    <source>
        <dbReference type="SAM" id="Phobius"/>
    </source>
</evidence>
<organism evidence="4 5">
    <name type="scientific">Knipowitschia caucasica</name>
    <name type="common">Caucasian dwarf goby</name>
    <name type="synonym">Pomatoschistus caucasicus</name>
    <dbReference type="NCBI Taxonomy" id="637954"/>
    <lineage>
        <taxon>Eukaryota</taxon>
        <taxon>Metazoa</taxon>
        <taxon>Chordata</taxon>
        <taxon>Craniata</taxon>
        <taxon>Vertebrata</taxon>
        <taxon>Euteleostomi</taxon>
        <taxon>Actinopterygii</taxon>
        <taxon>Neopterygii</taxon>
        <taxon>Teleostei</taxon>
        <taxon>Neoteleostei</taxon>
        <taxon>Acanthomorphata</taxon>
        <taxon>Gobiaria</taxon>
        <taxon>Gobiiformes</taxon>
        <taxon>Gobioidei</taxon>
        <taxon>Gobiidae</taxon>
        <taxon>Gobiinae</taxon>
        <taxon>Knipowitschia</taxon>
    </lineage>
</organism>
<feature type="compositionally biased region" description="Polar residues" evidence="2">
    <location>
        <begin position="246"/>
        <end position="268"/>
    </location>
</feature>
<evidence type="ECO:0000313" key="5">
    <source>
        <dbReference type="Proteomes" id="UP001497482"/>
    </source>
</evidence>
<keyword evidence="3" id="KW-1133">Transmembrane helix</keyword>
<evidence type="ECO:0000313" key="4">
    <source>
        <dbReference type="EMBL" id="CAL1595411.1"/>
    </source>
</evidence>
<dbReference type="InterPro" id="IPR042398">
    <property type="entry name" value="BCL2L13"/>
</dbReference>
<feature type="coiled-coil region" evidence="1">
    <location>
        <begin position="70"/>
        <end position="97"/>
    </location>
</feature>
<keyword evidence="3" id="KW-0812">Transmembrane</keyword>